<dbReference type="GO" id="GO:0008643">
    <property type="term" value="P:carbohydrate transport"/>
    <property type="evidence" value="ECO:0007669"/>
    <property type="project" value="InterPro"/>
</dbReference>
<comment type="similarity">
    <text evidence="1">Belongs to the sodium:galactoside symporter (TC 2.A.2) family.</text>
</comment>
<comment type="caution">
    <text evidence="3">The sequence shown here is derived from an EMBL/GenBank/DDBJ whole genome shotgun (WGS) entry which is preliminary data.</text>
</comment>
<feature type="transmembrane region" description="Helical" evidence="2">
    <location>
        <begin position="84"/>
        <end position="102"/>
    </location>
</feature>
<feature type="transmembrane region" description="Helical" evidence="2">
    <location>
        <begin position="299"/>
        <end position="322"/>
    </location>
</feature>
<dbReference type="GO" id="GO:0015293">
    <property type="term" value="F:symporter activity"/>
    <property type="evidence" value="ECO:0007669"/>
    <property type="project" value="InterPro"/>
</dbReference>
<keyword evidence="2" id="KW-0472">Membrane</keyword>
<feature type="transmembrane region" description="Helical" evidence="2">
    <location>
        <begin position="234"/>
        <end position="252"/>
    </location>
</feature>
<sequence>MSTEAAVHRPSKLRLIGFAAGDFAFNLYWQSVMLYLLFYYTDALALDVALAATIYLVASIWDGITSFVVGIAADRRGSARHFRLALLVGAVPLGLAFAMVYMPPPVAGVAGTMFVLIGHLLFRTAYALVNVPYLAMSARVSADSRDRSFVAGLRMLAGTGAAVIVALGTVPLGRWLTGAGEGPQAFLGAALLFAVVATGILIAIGASFRDLAPPEPHAPPSVAACLGSLARNRAFVTLGGAMVMMIVGVTILNKSVLYYFKYALGDEAAGQLTLAVMMAVSAAAVPMWMVVARAIGARAIWFIGVAGCVVLLGAFAAVDIAGAQQAQVLLVALQAIIVGLHFAFWALLPDTVEYGQRATGLRVEGTVFGVTALLQRVAIGLATAILGWSYAGSGYSPNVAQSAATLAGMRMTFAALPLFFLVLSALLMWLNPLAKGAHDRIVRALGDEDQAVSSKVP</sequence>
<dbReference type="PANTHER" id="PTHR11328">
    <property type="entry name" value="MAJOR FACILITATOR SUPERFAMILY DOMAIN-CONTAINING PROTEIN"/>
    <property type="match status" value="1"/>
</dbReference>
<reference evidence="3 4" key="1">
    <citation type="submission" date="2016-11" db="EMBL/GenBank/DDBJ databases">
        <title>Genome sequence of Sphingomonas jeddahensis G39.</title>
        <authorList>
            <person name="Poehlein A."/>
            <person name="Wuebbeler J.H."/>
            <person name="Steinbuechel A."/>
            <person name="Daniel R."/>
        </authorList>
    </citation>
    <scope>NUCLEOTIDE SEQUENCE [LARGE SCALE GENOMIC DNA]</scope>
    <source>
        <strain evidence="3 4">G39</strain>
    </source>
</reference>
<feature type="transmembrane region" description="Helical" evidence="2">
    <location>
        <begin position="328"/>
        <end position="348"/>
    </location>
</feature>
<dbReference type="GO" id="GO:0005886">
    <property type="term" value="C:plasma membrane"/>
    <property type="evidence" value="ECO:0007669"/>
    <property type="project" value="TreeGrafter"/>
</dbReference>
<dbReference type="NCBIfam" id="TIGR00792">
    <property type="entry name" value="gph"/>
    <property type="match status" value="1"/>
</dbReference>
<gene>
    <name evidence="3" type="primary">melB</name>
    <name evidence="3" type="ORF">SPHI_23290</name>
</gene>
<dbReference type="OrthoDB" id="9764596at2"/>
<proteinExistence type="inferred from homology"/>
<dbReference type="GO" id="GO:0006814">
    <property type="term" value="P:sodium ion transport"/>
    <property type="evidence" value="ECO:0007669"/>
    <property type="project" value="InterPro"/>
</dbReference>
<dbReference type="Pfam" id="PF13347">
    <property type="entry name" value="MFS_2"/>
    <property type="match status" value="1"/>
</dbReference>
<dbReference type="EMBL" id="MPSB01000011">
    <property type="protein sequence ID" value="ONF95432.1"/>
    <property type="molecule type" value="Genomic_DNA"/>
</dbReference>
<feature type="transmembrane region" description="Helical" evidence="2">
    <location>
        <begin position="108"/>
        <end position="129"/>
    </location>
</feature>
<feature type="transmembrane region" description="Helical" evidence="2">
    <location>
        <begin position="49"/>
        <end position="72"/>
    </location>
</feature>
<dbReference type="InterPro" id="IPR039672">
    <property type="entry name" value="MFS_2"/>
</dbReference>
<protein>
    <submittedName>
        <fullName evidence="3">Melibiose carrier protein</fullName>
    </submittedName>
</protein>
<feature type="transmembrane region" description="Helical" evidence="2">
    <location>
        <begin position="149"/>
        <end position="173"/>
    </location>
</feature>
<feature type="transmembrane region" description="Helical" evidence="2">
    <location>
        <begin position="411"/>
        <end position="430"/>
    </location>
</feature>
<evidence type="ECO:0000313" key="3">
    <source>
        <dbReference type="EMBL" id="ONF95432.1"/>
    </source>
</evidence>
<feature type="transmembrane region" description="Helical" evidence="2">
    <location>
        <begin position="185"/>
        <end position="208"/>
    </location>
</feature>
<keyword evidence="2" id="KW-0812">Transmembrane</keyword>
<name>A0A1V2ERY7_9SPHN</name>
<dbReference type="Gene3D" id="1.20.1250.20">
    <property type="entry name" value="MFS general substrate transporter like domains"/>
    <property type="match status" value="2"/>
</dbReference>
<feature type="transmembrane region" description="Helical" evidence="2">
    <location>
        <begin position="12"/>
        <end position="29"/>
    </location>
</feature>
<keyword evidence="2" id="KW-1133">Transmembrane helix</keyword>
<dbReference type="InterPro" id="IPR036259">
    <property type="entry name" value="MFS_trans_sf"/>
</dbReference>
<dbReference type="AlphaFoldDB" id="A0A1V2ERY7"/>
<evidence type="ECO:0000313" key="4">
    <source>
        <dbReference type="Proteomes" id="UP000188729"/>
    </source>
</evidence>
<dbReference type="PANTHER" id="PTHR11328:SF24">
    <property type="entry name" value="MAJOR FACILITATOR SUPERFAMILY (MFS) PROFILE DOMAIN-CONTAINING PROTEIN"/>
    <property type="match status" value="1"/>
</dbReference>
<evidence type="ECO:0000256" key="2">
    <source>
        <dbReference type="SAM" id="Phobius"/>
    </source>
</evidence>
<dbReference type="RefSeq" id="WP_076745110.1">
    <property type="nucleotide sequence ID" value="NZ_MPSB01000011.1"/>
</dbReference>
<keyword evidence="4" id="KW-1185">Reference proteome</keyword>
<feature type="transmembrane region" description="Helical" evidence="2">
    <location>
        <begin position="368"/>
        <end position="391"/>
    </location>
</feature>
<accession>A0A1V2ERY7</accession>
<dbReference type="Proteomes" id="UP000188729">
    <property type="component" value="Unassembled WGS sequence"/>
</dbReference>
<feature type="transmembrane region" description="Helical" evidence="2">
    <location>
        <begin position="272"/>
        <end position="292"/>
    </location>
</feature>
<evidence type="ECO:0000256" key="1">
    <source>
        <dbReference type="ARBA" id="ARBA00009617"/>
    </source>
</evidence>
<organism evidence="3 4">
    <name type="scientific">Sphingomonas jeddahensis</name>
    <dbReference type="NCBI Taxonomy" id="1915074"/>
    <lineage>
        <taxon>Bacteria</taxon>
        <taxon>Pseudomonadati</taxon>
        <taxon>Pseudomonadota</taxon>
        <taxon>Alphaproteobacteria</taxon>
        <taxon>Sphingomonadales</taxon>
        <taxon>Sphingomonadaceae</taxon>
        <taxon>Sphingomonas</taxon>
    </lineage>
</organism>
<dbReference type="InterPro" id="IPR001927">
    <property type="entry name" value="Na/Gal_symport"/>
</dbReference>
<dbReference type="SUPFAM" id="SSF103473">
    <property type="entry name" value="MFS general substrate transporter"/>
    <property type="match status" value="1"/>
</dbReference>
<dbReference type="STRING" id="1915074.SPHI_23290"/>